<keyword evidence="2" id="KW-0472">Membrane</keyword>
<dbReference type="Proteomes" id="UP000243793">
    <property type="component" value="Chromosome"/>
</dbReference>
<evidence type="ECO:0008006" key="5">
    <source>
        <dbReference type="Google" id="ProtNLM"/>
    </source>
</evidence>
<feature type="coiled-coil region" evidence="1">
    <location>
        <begin position="53"/>
        <end position="80"/>
    </location>
</feature>
<dbReference type="EMBL" id="CP021376">
    <property type="protein sequence ID" value="ART79238.1"/>
    <property type="molecule type" value="Genomic_DNA"/>
</dbReference>
<keyword evidence="4" id="KW-1185">Reference proteome</keyword>
<keyword evidence="2" id="KW-0812">Transmembrane</keyword>
<keyword evidence="2" id="KW-1133">Transmembrane helix</keyword>
<keyword evidence="1" id="KW-0175">Coiled coil</keyword>
<dbReference type="OrthoDB" id="6876592at2"/>
<evidence type="ECO:0000256" key="2">
    <source>
        <dbReference type="SAM" id="Phobius"/>
    </source>
</evidence>
<gene>
    <name evidence="3" type="ORF">CBP12_02995</name>
</gene>
<dbReference type="KEGG" id="ocm:CBP12_02995"/>
<organism evidence="3 4">
    <name type="scientific">Oceanisphaera avium</name>
    <dbReference type="NCBI Taxonomy" id="1903694"/>
    <lineage>
        <taxon>Bacteria</taxon>
        <taxon>Pseudomonadati</taxon>
        <taxon>Pseudomonadota</taxon>
        <taxon>Gammaproteobacteria</taxon>
        <taxon>Aeromonadales</taxon>
        <taxon>Aeromonadaceae</taxon>
        <taxon>Oceanisphaera</taxon>
    </lineage>
</organism>
<sequence length="193" mass="21515">MKSRIEFYQAALKPATDFATLHTALKVAGIIILVWGLVFAKGWLSHFHLQQQNTELEARLNLERQEVDDLSGALSALNAQLQEDDTPHRLEEHIRARQQLLRLLNQQNLVSYAKTLQDLAHIPWQGVALQGLTLHGKQMVLRGEASSPSAVPAWILGFEQSDSLRGHSFGQLAISQNDDGRLSFSLYSSEVAP</sequence>
<reference evidence="4" key="1">
    <citation type="submission" date="2017-05" db="EMBL/GenBank/DDBJ databases">
        <authorList>
            <person name="Sung H."/>
        </authorList>
    </citation>
    <scope>NUCLEOTIDE SEQUENCE [LARGE SCALE GENOMIC DNA]</scope>
    <source>
        <strain evidence="4">AMac2203</strain>
    </source>
</reference>
<feature type="transmembrane region" description="Helical" evidence="2">
    <location>
        <begin position="20"/>
        <end position="40"/>
    </location>
</feature>
<name>A0A1Y0CVJ6_9GAMM</name>
<evidence type="ECO:0000256" key="1">
    <source>
        <dbReference type="SAM" id="Coils"/>
    </source>
</evidence>
<evidence type="ECO:0000313" key="4">
    <source>
        <dbReference type="Proteomes" id="UP000243793"/>
    </source>
</evidence>
<evidence type="ECO:0000313" key="3">
    <source>
        <dbReference type="EMBL" id="ART79238.1"/>
    </source>
</evidence>
<protein>
    <recommendedName>
        <fullName evidence="5">Fimbrial assembly protein</fullName>
    </recommendedName>
</protein>
<proteinExistence type="predicted"/>
<accession>A0A1Y0CVJ6</accession>
<dbReference type="RefSeq" id="WP_086962816.1">
    <property type="nucleotide sequence ID" value="NZ_CP021376.1"/>
</dbReference>
<dbReference type="AlphaFoldDB" id="A0A1Y0CVJ6"/>